<feature type="domain" description="Rv2993c-like N-terminal" evidence="5">
    <location>
        <begin position="5"/>
        <end position="65"/>
    </location>
</feature>
<evidence type="ECO:0000256" key="1">
    <source>
        <dbReference type="ARBA" id="ARBA00001946"/>
    </source>
</evidence>
<reference evidence="7" key="1">
    <citation type="journal article" date="2019" name="Int. J. Syst. Evol. Microbiol.">
        <title>The Global Catalogue of Microorganisms (GCM) 10K type strain sequencing project: providing services to taxonomists for standard genome sequencing and annotation.</title>
        <authorList>
            <consortium name="The Broad Institute Genomics Platform"/>
            <consortium name="The Broad Institute Genome Sequencing Center for Infectious Disease"/>
            <person name="Wu L."/>
            <person name="Ma J."/>
        </authorList>
    </citation>
    <scope>NUCLEOTIDE SEQUENCE [LARGE SCALE GENOMIC DNA]</scope>
    <source>
        <strain evidence="7">JCM 17066</strain>
    </source>
</reference>
<evidence type="ECO:0000256" key="3">
    <source>
        <dbReference type="ARBA" id="ARBA00022723"/>
    </source>
</evidence>
<gene>
    <name evidence="6" type="ORF">ACFPM8_02110</name>
</gene>
<dbReference type="InterPro" id="IPR051121">
    <property type="entry name" value="FAH"/>
</dbReference>
<dbReference type="SUPFAM" id="SSF56529">
    <property type="entry name" value="FAH"/>
    <property type="match status" value="1"/>
</dbReference>
<dbReference type="InterPro" id="IPR036663">
    <property type="entry name" value="Fumarylacetoacetase_C_sf"/>
</dbReference>
<dbReference type="EMBL" id="JBHSMT010000005">
    <property type="protein sequence ID" value="MFC5472743.1"/>
    <property type="molecule type" value="Genomic_DNA"/>
</dbReference>
<evidence type="ECO:0000259" key="5">
    <source>
        <dbReference type="Pfam" id="PF10370"/>
    </source>
</evidence>
<feature type="domain" description="Fumarylacetoacetase-like C-terminal" evidence="4">
    <location>
        <begin position="73"/>
        <end position="316"/>
    </location>
</feature>
<dbReference type="InterPro" id="IPR018833">
    <property type="entry name" value="Rv2993c-like_N"/>
</dbReference>
<comment type="caution">
    <text evidence="6">The sequence shown here is derived from an EMBL/GenBank/DDBJ whole genome shotgun (WGS) entry which is preliminary data.</text>
</comment>
<protein>
    <submittedName>
        <fullName evidence="6">Fumarylacetoacetate hydrolase family protein</fullName>
    </submittedName>
</protein>
<accession>A0ABW0M407</accession>
<keyword evidence="6" id="KW-0378">Hydrolase</keyword>
<comment type="similarity">
    <text evidence="2">Belongs to the FAH family.</text>
</comment>
<dbReference type="InterPro" id="IPR011234">
    <property type="entry name" value="Fumarylacetoacetase-like_C"/>
</dbReference>
<dbReference type="RefSeq" id="WP_378994461.1">
    <property type="nucleotide sequence ID" value="NZ_JBHSMT010000005.1"/>
</dbReference>
<dbReference type="PANTHER" id="PTHR42796">
    <property type="entry name" value="FUMARYLACETOACETATE HYDROLASE DOMAIN-CONTAINING PROTEIN 2A-RELATED"/>
    <property type="match status" value="1"/>
</dbReference>
<keyword evidence="3" id="KW-0479">Metal-binding</keyword>
<evidence type="ECO:0000259" key="4">
    <source>
        <dbReference type="Pfam" id="PF01557"/>
    </source>
</evidence>
<keyword evidence="7" id="KW-1185">Reference proteome</keyword>
<evidence type="ECO:0000313" key="6">
    <source>
        <dbReference type="EMBL" id="MFC5472743.1"/>
    </source>
</evidence>
<name>A0ABW0M407_9BURK</name>
<sequence>MATTVVRYQHEGKPAWGVVHERRIAPLSRHYASTADFINEGIDEAHASTPAQALLALDRVALLSPITGDRQFLCQGTNYASHVRESGMDPTRIGFNTLFTKAPSSLASAHDDVVRPAHVRLLDYEIELGLVMRRSLRGATTVGNGELHHWLAGVTIVNDISARDVQLPQGQFYKGKSYRTFGPAGPYLLLLSAEEWLRWPELRMRLAVNGQLRQDSYCGDMIYKPYQTLTELSALHDLDAGDLIATGTPAGCAARAPGKLALWAMKHLLSDATKWSLFIQKGLDNPAYLRPGDVITAAIRSDDGRLDLGEQRNRVVAA</sequence>
<dbReference type="Pfam" id="PF10370">
    <property type="entry name" value="Rv2993c-like_N"/>
    <property type="match status" value="1"/>
</dbReference>
<organism evidence="6 7">
    <name type="scientific">Paraherbaspirillum soli</name>
    <dbReference type="NCBI Taxonomy" id="631222"/>
    <lineage>
        <taxon>Bacteria</taxon>
        <taxon>Pseudomonadati</taxon>
        <taxon>Pseudomonadota</taxon>
        <taxon>Betaproteobacteria</taxon>
        <taxon>Burkholderiales</taxon>
        <taxon>Oxalobacteraceae</taxon>
        <taxon>Paraherbaspirillum</taxon>
    </lineage>
</organism>
<dbReference type="Proteomes" id="UP001596045">
    <property type="component" value="Unassembled WGS sequence"/>
</dbReference>
<dbReference type="Gene3D" id="3.90.850.10">
    <property type="entry name" value="Fumarylacetoacetase-like, C-terminal domain"/>
    <property type="match status" value="1"/>
</dbReference>
<evidence type="ECO:0000256" key="2">
    <source>
        <dbReference type="ARBA" id="ARBA00010211"/>
    </source>
</evidence>
<dbReference type="Pfam" id="PF01557">
    <property type="entry name" value="FAA_hydrolase"/>
    <property type="match status" value="1"/>
</dbReference>
<dbReference type="GO" id="GO:0016787">
    <property type="term" value="F:hydrolase activity"/>
    <property type="evidence" value="ECO:0007669"/>
    <property type="project" value="UniProtKB-KW"/>
</dbReference>
<proteinExistence type="inferred from homology"/>
<evidence type="ECO:0000313" key="7">
    <source>
        <dbReference type="Proteomes" id="UP001596045"/>
    </source>
</evidence>
<comment type="cofactor">
    <cofactor evidence="1">
        <name>Mg(2+)</name>
        <dbReference type="ChEBI" id="CHEBI:18420"/>
    </cofactor>
</comment>
<dbReference type="PANTHER" id="PTHR42796:SF4">
    <property type="entry name" value="FUMARYLACETOACETATE HYDROLASE DOMAIN-CONTAINING PROTEIN 2A"/>
    <property type="match status" value="1"/>
</dbReference>